<evidence type="ECO:0000259" key="1">
    <source>
        <dbReference type="Pfam" id="PF01636"/>
    </source>
</evidence>
<evidence type="ECO:0000313" key="2">
    <source>
        <dbReference type="EMBL" id="MDT0266104.1"/>
    </source>
</evidence>
<organism evidence="2 3">
    <name type="scientific">Streptomyces chisholmiae</name>
    <dbReference type="NCBI Taxonomy" id="3075540"/>
    <lineage>
        <taxon>Bacteria</taxon>
        <taxon>Bacillati</taxon>
        <taxon>Actinomycetota</taxon>
        <taxon>Actinomycetes</taxon>
        <taxon>Kitasatosporales</taxon>
        <taxon>Streptomycetaceae</taxon>
        <taxon>Streptomyces</taxon>
    </lineage>
</organism>
<gene>
    <name evidence="2" type="ORF">RM844_07320</name>
</gene>
<protein>
    <submittedName>
        <fullName evidence="2">Phosphotransferase</fullName>
    </submittedName>
</protein>
<dbReference type="RefSeq" id="WP_311666107.1">
    <property type="nucleotide sequence ID" value="NZ_JAVREO010000003.1"/>
</dbReference>
<keyword evidence="3" id="KW-1185">Reference proteome</keyword>
<feature type="domain" description="Aminoglycoside phosphotransferase" evidence="1">
    <location>
        <begin position="21"/>
        <end position="210"/>
    </location>
</feature>
<sequence>MGTFQDFLAAEFPGARVSELSGSNNTVFHVESDDGPMVVKHVTDTDIPLSYLADANARLAEFMPVQRVFRVCETERGDPFDAVFSEYLEGENLATLLERPDAGPTTEELVDHLCRFVLACRELPRLHDGFGLYKREAPVLGSHPDFVLHYARRYWGRARPFYEGTPVGRAVDAWLDEGLAAALRRHPVPYTVVSIDSNLKNFLVTPDGRIVVLNVPIAGHSTPAHAVGAISTHLRGREPHQPFLRAAAERLCPQDADLVPHFELWGLLGILSFYAVRHPDQRHSWRNWGSPVLLDEDFRGLVEGQILGSARS</sequence>
<dbReference type="Proteomes" id="UP001183410">
    <property type="component" value="Unassembled WGS sequence"/>
</dbReference>
<proteinExistence type="predicted"/>
<name>A0ABU2JNM5_9ACTN</name>
<accession>A0ABU2JNM5</accession>
<dbReference type="InterPro" id="IPR011009">
    <property type="entry name" value="Kinase-like_dom_sf"/>
</dbReference>
<comment type="caution">
    <text evidence="2">The sequence shown here is derived from an EMBL/GenBank/DDBJ whole genome shotgun (WGS) entry which is preliminary data.</text>
</comment>
<dbReference type="EMBL" id="JAVREO010000003">
    <property type="protein sequence ID" value="MDT0266104.1"/>
    <property type="molecule type" value="Genomic_DNA"/>
</dbReference>
<dbReference type="SUPFAM" id="SSF56112">
    <property type="entry name" value="Protein kinase-like (PK-like)"/>
    <property type="match status" value="1"/>
</dbReference>
<dbReference type="InterPro" id="IPR002575">
    <property type="entry name" value="Aminoglycoside_PTrfase"/>
</dbReference>
<dbReference type="Pfam" id="PF01636">
    <property type="entry name" value="APH"/>
    <property type="match status" value="1"/>
</dbReference>
<reference evidence="3" key="1">
    <citation type="submission" date="2023-07" db="EMBL/GenBank/DDBJ databases">
        <title>30 novel species of actinomycetes from the DSMZ collection.</title>
        <authorList>
            <person name="Nouioui I."/>
        </authorList>
    </citation>
    <scope>NUCLEOTIDE SEQUENCE [LARGE SCALE GENOMIC DNA]</scope>
    <source>
        <strain evidence="3">DSM 44915</strain>
    </source>
</reference>
<evidence type="ECO:0000313" key="3">
    <source>
        <dbReference type="Proteomes" id="UP001183410"/>
    </source>
</evidence>